<dbReference type="SUPFAM" id="SSF48403">
    <property type="entry name" value="Ankyrin repeat"/>
    <property type="match status" value="1"/>
</dbReference>
<evidence type="ECO:0000313" key="2">
    <source>
        <dbReference type="Proteomes" id="UP001615550"/>
    </source>
</evidence>
<dbReference type="RefSeq" id="WP_400188786.1">
    <property type="nucleotide sequence ID" value="NZ_JBGORX010000011.1"/>
</dbReference>
<keyword evidence="2" id="KW-1185">Reference proteome</keyword>
<organism evidence="1 2">
    <name type="scientific">Legionella lytica</name>
    <dbReference type="NCBI Taxonomy" id="96232"/>
    <lineage>
        <taxon>Bacteria</taxon>
        <taxon>Pseudomonadati</taxon>
        <taxon>Pseudomonadota</taxon>
        <taxon>Gammaproteobacteria</taxon>
        <taxon>Legionellales</taxon>
        <taxon>Legionellaceae</taxon>
        <taxon>Legionella</taxon>
    </lineage>
</organism>
<sequence length="280" mass="32025">MSLETELFKLLNKREYVAAFNLLKQNPNLDVNALNEEGGSLFMEAVMNDGRDTPERYAFIEMLLSNPEFKQANKPYDDKAVTPSMRASKGQDPVLTELILKYKDSHNMEVLFFGKRLMYEVQAKDIFDLEQSSSSVVRASLPAHREVLAILLQMTVHEAIKRDDPSLLQRVVDAGAKLYLPLKDKTYPMDLVKDHPELKIHEWLSTYIKQQISTNPTFALAAHGLSRKHQEREQELIAQQLEQTSESIKSLFKFFDYKEPQSITSEGPKHNTNGIKNPGQ</sequence>
<dbReference type="Gene3D" id="1.25.40.20">
    <property type="entry name" value="Ankyrin repeat-containing domain"/>
    <property type="match status" value="1"/>
</dbReference>
<dbReference type="Proteomes" id="UP001615550">
    <property type="component" value="Unassembled WGS sequence"/>
</dbReference>
<gene>
    <name evidence="1" type="ORF">ACD661_15555</name>
</gene>
<accession>A0ABW8DB84</accession>
<comment type="caution">
    <text evidence="1">The sequence shown here is derived from an EMBL/GenBank/DDBJ whole genome shotgun (WGS) entry which is preliminary data.</text>
</comment>
<proteinExistence type="predicted"/>
<dbReference type="EMBL" id="JBGORX010000011">
    <property type="protein sequence ID" value="MFJ1269974.1"/>
    <property type="molecule type" value="Genomic_DNA"/>
</dbReference>
<evidence type="ECO:0008006" key="3">
    <source>
        <dbReference type="Google" id="ProtNLM"/>
    </source>
</evidence>
<reference evidence="1 2" key="1">
    <citation type="submission" date="2024-08" db="EMBL/GenBank/DDBJ databases">
        <title>Draft Genome Sequence of Legionella lytica strain DSB2004, Isolated From a Fire Sprinkler System.</title>
        <authorList>
            <person name="Everhart A.D."/>
            <person name="Kidane D.T."/>
            <person name="Farone A.L."/>
            <person name="Farone M.B."/>
        </authorList>
    </citation>
    <scope>NUCLEOTIDE SEQUENCE [LARGE SCALE GENOMIC DNA]</scope>
    <source>
        <strain evidence="1 2">DSB2004</strain>
    </source>
</reference>
<dbReference type="InterPro" id="IPR036770">
    <property type="entry name" value="Ankyrin_rpt-contain_sf"/>
</dbReference>
<evidence type="ECO:0000313" key="1">
    <source>
        <dbReference type="EMBL" id="MFJ1269974.1"/>
    </source>
</evidence>
<name>A0ABW8DB84_9GAMM</name>
<protein>
    <recommendedName>
        <fullName evidence="3">Ankyrin repeat protein</fullName>
    </recommendedName>
</protein>